<feature type="signal peptide" evidence="2">
    <location>
        <begin position="1"/>
        <end position="25"/>
    </location>
</feature>
<organism evidence="3 4">
    <name type="scientific">Anthostomella pinea</name>
    <dbReference type="NCBI Taxonomy" id="933095"/>
    <lineage>
        <taxon>Eukaryota</taxon>
        <taxon>Fungi</taxon>
        <taxon>Dikarya</taxon>
        <taxon>Ascomycota</taxon>
        <taxon>Pezizomycotina</taxon>
        <taxon>Sordariomycetes</taxon>
        <taxon>Xylariomycetidae</taxon>
        <taxon>Xylariales</taxon>
        <taxon>Xylariaceae</taxon>
        <taxon>Anthostomella</taxon>
    </lineage>
</organism>
<evidence type="ECO:0000256" key="2">
    <source>
        <dbReference type="SAM" id="SignalP"/>
    </source>
</evidence>
<protein>
    <submittedName>
        <fullName evidence="3">Uu.00g113170.m01.CDS01</fullName>
    </submittedName>
</protein>
<evidence type="ECO:0000256" key="1">
    <source>
        <dbReference type="SAM" id="MobiDB-lite"/>
    </source>
</evidence>
<comment type="caution">
    <text evidence="3">The sequence shown here is derived from an EMBL/GenBank/DDBJ whole genome shotgun (WGS) entry which is preliminary data.</text>
</comment>
<keyword evidence="4" id="KW-1185">Reference proteome</keyword>
<accession>A0AAI8VFB6</accession>
<sequence length="154" mass="15975">MKYDHVTLPALQMAAAAFLASTCQAKTYCTDQNSRVVAKSNCDGTQPRDDFFLTQHTARAAVGDIVEGRKVDSTNPIARKVARVPAMPGKEAGGFGRREDTNGNGIDDSDEDKDGDGVTVAEGDMNDSDPDIGAPASTSAGFGGYYGGGYSGGS</sequence>
<proteinExistence type="predicted"/>
<dbReference type="Proteomes" id="UP001295740">
    <property type="component" value="Unassembled WGS sequence"/>
</dbReference>
<feature type="chain" id="PRO_5042506376" evidence="2">
    <location>
        <begin position="26"/>
        <end position="154"/>
    </location>
</feature>
<gene>
    <name evidence="3" type="ORF">KHLLAP_LOCUS4391</name>
</gene>
<name>A0AAI8VFB6_9PEZI</name>
<dbReference type="AlphaFoldDB" id="A0AAI8VFB6"/>
<keyword evidence="2" id="KW-0732">Signal</keyword>
<feature type="compositionally biased region" description="Gly residues" evidence="1">
    <location>
        <begin position="141"/>
        <end position="154"/>
    </location>
</feature>
<evidence type="ECO:0000313" key="3">
    <source>
        <dbReference type="EMBL" id="CAJ2503923.1"/>
    </source>
</evidence>
<dbReference type="EMBL" id="CAUWAG010000006">
    <property type="protein sequence ID" value="CAJ2503923.1"/>
    <property type="molecule type" value="Genomic_DNA"/>
</dbReference>
<feature type="region of interest" description="Disordered" evidence="1">
    <location>
        <begin position="77"/>
        <end position="154"/>
    </location>
</feature>
<evidence type="ECO:0000313" key="4">
    <source>
        <dbReference type="Proteomes" id="UP001295740"/>
    </source>
</evidence>
<reference evidence="3" key="1">
    <citation type="submission" date="2023-10" db="EMBL/GenBank/DDBJ databases">
        <authorList>
            <person name="Hackl T."/>
        </authorList>
    </citation>
    <scope>NUCLEOTIDE SEQUENCE</scope>
</reference>